<organism evidence="1 2">
    <name type="scientific">Nocardia ninae NBRC 108245</name>
    <dbReference type="NCBI Taxonomy" id="1210091"/>
    <lineage>
        <taxon>Bacteria</taxon>
        <taxon>Bacillati</taxon>
        <taxon>Actinomycetota</taxon>
        <taxon>Actinomycetes</taxon>
        <taxon>Mycobacteriales</taxon>
        <taxon>Nocardiaceae</taxon>
        <taxon>Nocardia</taxon>
    </lineage>
</organism>
<protein>
    <recommendedName>
        <fullName evidence="3">ESX-1 secretion-associated regulator EspR</fullName>
    </recommendedName>
</protein>
<dbReference type="GO" id="GO:0003677">
    <property type="term" value="F:DNA binding"/>
    <property type="evidence" value="ECO:0007669"/>
    <property type="project" value="InterPro"/>
</dbReference>
<dbReference type="Gene3D" id="1.10.260.40">
    <property type="entry name" value="lambda repressor-like DNA-binding domains"/>
    <property type="match status" value="1"/>
</dbReference>
<dbReference type="EMBL" id="BJXA01000030">
    <property type="protein sequence ID" value="GEM39936.1"/>
    <property type="molecule type" value="Genomic_DNA"/>
</dbReference>
<dbReference type="RefSeq" id="WP_147134475.1">
    <property type="nucleotide sequence ID" value="NZ_BJXA01000030.1"/>
</dbReference>
<evidence type="ECO:0000313" key="1">
    <source>
        <dbReference type="EMBL" id="GEM39936.1"/>
    </source>
</evidence>
<reference evidence="1 2" key="1">
    <citation type="submission" date="2019-07" db="EMBL/GenBank/DDBJ databases">
        <title>Whole genome shotgun sequence of Nocardia ninae NBRC 108245.</title>
        <authorList>
            <person name="Hosoyama A."/>
            <person name="Uohara A."/>
            <person name="Ohji S."/>
            <person name="Ichikawa N."/>
        </authorList>
    </citation>
    <scope>NUCLEOTIDE SEQUENCE [LARGE SCALE GENOMIC DNA]</scope>
    <source>
        <strain evidence="1 2">NBRC 108245</strain>
    </source>
</reference>
<evidence type="ECO:0000313" key="2">
    <source>
        <dbReference type="Proteomes" id="UP000321424"/>
    </source>
</evidence>
<evidence type="ECO:0008006" key="3">
    <source>
        <dbReference type="Google" id="ProtNLM"/>
    </source>
</evidence>
<gene>
    <name evidence="1" type="ORF">NN4_44550</name>
</gene>
<name>A0A511MJ34_9NOCA</name>
<keyword evidence="2" id="KW-1185">Reference proteome</keyword>
<accession>A0A511MJ34</accession>
<dbReference type="InterPro" id="IPR010982">
    <property type="entry name" value="Lambda_DNA-bd_dom_sf"/>
</dbReference>
<sequence>MTSDVGSQPLSARVNQLFATFHTRTDPEQSVDAVALSISKKLGREVSGGQITALRAGERDGSPVDPALLAALAQHFQVPAAYLGGDNAVAAGIDRELRLLAAARDAGVRHLALRGEEIDIDELAGQFSRLADDRSGETGRAT</sequence>
<proteinExistence type="predicted"/>
<dbReference type="OrthoDB" id="4542183at2"/>
<dbReference type="AlphaFoldDB" id="A0A511MJ34"/>
<comment type="caution">
    <text evidence="1">The sequence shown here is derived from an EMBL/GenBank/DDBJ whole genome shotgun (WGS) entry which is preliminary data.</text>
</comment>
<dbReference type="Proteomes" id="UP000321424">
    <property type="component" value="Unassembled WGS sequence"/>
</dbReference>